<dbReference type="EMBL" id="JAPDFL010000001">
    <property type="protein sequence ID" value="MCW1932684.1"/>
    <property type="molecule type" value="Genomic_DNA"/>
</dbReference>
<dbReference type="InterPro" id="IPR021848">
    <property type="entry name" value="HODM_asu-like"/>
</dbReference>
<evidence type="ECO:0000313" key="1">
    <source>
        <dbReference type="EMBL" id="MCW1932684.1"/>
    </source>
</evidence>
<dbReference type="RefSeq" id="WP_264505665.1">
    <property type="nucleotide sequence ID" value="NZ_JAPDFL010000001.1"/>
</dbReference>
<comment type="caution">
    <text evidence="1">The sequence shown here is derived from an EMBL/GenBank/DDBJ whole genome shotgun (WGS) entry which is preliminary data.</text>
</comment>
<sequence>MAILHDALPFKTWMDPRLSRLPGIQPLDPEDWLRVDEVYAQQMAERERLLAERPCAVLAALPGSEAAVDELFEAVTARLPALGFTAGSEGWRCPDGRFVAREGAPLAVLGRLVQEDLVLLQDGPDGHHVMTAAVLCFPASWTLSEKIGRGLPGIHTPVASYDTGVGKRVQRLFDLIRPEQPLWRGNVLDYIDPALFQPRREAEKRAPDTERRGYIRSERQVLMRLPKTRAVLFAIHTYQVRRETLTPAEEAAFDARHRG</sequence>
<gene>
    <name evidence="1" type="ORF">OKW52_10550</name>
</gene>
<organism evidence="1 2">
    <name type="scientific">Pararhodobacter zhoushanensis</name>
    <dbReference type="NCBI Taxonomy" id="2479545"/>
    <lineage>
        <taxon>Bacteria</taxon>
        <taxon>Pseudomonadati</taxon>
        <taxon>Pseudomonadota</taxon>
        <taxon>Alphaproteobacteria</taxon>
        <taxon>Rhodobacterales</taxon>
        <taxon>Paracoccaceae</taxon>
        <taxon>Pararhodobacter</taxon>
    </lineage>
</organism>
<name>A0ABT3GYP4_9RHOB</name>
<protein>
    <submittedName>
        <fullName evidence="1">DUF3445 domain-containing protein</fullName>
    </submittedName>
</protein>
<keyword evidence="2" id="KW-1185">Reference proteome</keyword>
<evidence type="ECO:0000313" key="2">
    <source>
        <dbReference type="Proteomes" id="UP001208938"/>
    </source>
</evidence>
<accession>A0ABT3GYP4</accession>
<proteinExistence type="predicted"/>
<dbReference type="Pfam" id="PF11927">
    <property type="entry name" value="HODM_asu-like"/>
    <property type="match status" value="1"/>
</dbReference>
<dbReference type="Proteomes" id="UP001208938">
    <property type="component" value="Unassembled WGS sequence"/>
</dbReference>
<reference evidence="1 2" key="1">
    <citation type="submission" date="2022-10" db="EMBL/GenBank/DDBJ databases">
        <title>Pararhodobacter sp. nov., isolated from marine algae.</title>
        <authorList>
            <person name="Choi B.J."/>
            <person name="Kim J.M."/>
            <person name="Lee J.K."/>
            <person name="Choi D.G."/>
            <person name="Jeon C.O."/>
        </authorList>
    </citation>
    <scope>NUCLEOTIDE SEQUENCE [LARGE SCALE GENOMIC DNA]</scope>
    <source>
        <strain evidence="1 2">ZQ420</strain>
    </source>
</reference>